<evidence type="ECO:0000313" key="2">
    <source>
        <dbReference type="EMBL" id="JAQ13602.1"/>
    </source>
</evidence>
<name>A0A146M3K6_LYGHE</name>
<accession>A0A146M3K6</accession>
<reference evidence="2" key="1">
    <citation type="journal article" date="2016" name="Gigascience">
        <title>De novo construction of an expanded transcriptome assembly for the western tarnished plant bug, Lygus hesperus.</title>
        <authorList>
            <person name="Tassone E.E."/>
            <person name="Geib S.M."/>
            <person name="Hall B."/>
            <person name="Fabrick J.A."/>
            <person name="Brent C.S."/>
            <person name="Hull J.J."/>
        </authorList>
    </citation>
    <scope>NUCLEOTIDE SEQUENCE</scope>
</reference>
<feature type="transmembrane region" description="Helical" evidence="1">
    <location>
        <begin position="12"/>
        <end position="30"/>
    </location>
</feature>
<proteinExistence type="predicted"/>
<dbReference type="EMBL" id="GDHC01005027">
    <property type="protein sequence ID" value="JAQ13602.1"/>
    <property type="molecule type" value="Transcribed_RNA"/>
</dbReference>
<protein>
    <submittedName>
        <fullName evidence="2">Uncharacterized protein</fullName>
    </submittedName>
</protein>
<dbReference type="AlphaFoldDB" id="A0A146M3K6"/>
<sequence>FSVIRMAVERKATLISAVVVLFGILVYTLPVKYEFDTKRRDLDWVTACKGRIFEKPGSMGYLRRIKIIMENIGNRVFAGIGKVIGYDFKIVFGCPLDDKMVETAAKFIDGIGTEKLEALTKLTQFLEKASEGVRNSKT</sequence>
<gene>
    <name evidence="2" type="ORF">g.10654</name>
</gene>
<keyword evidence="1" id="KW-1133">Transmembrane helix</keyword>
<evidence type="ECO:0000256" key="1">
    <source>
        <dbReference type="SAM" id="Phobius"/>
    </source>
</evidence>
<keyword evidence="1" id="KW-0812">Transmembrane</keyword>
<feature type="non-terminal residue" evidence="2">
    <location>
        <position position="1"/>
    </location>
</feature>
<keyword evidence="1" id="KW-0472">Membrane</keyword>
<organism evidence="2">
    <name type="scientific">Lygus hesperus</name>
    <name type="common">Western plant bug</name>
    <dbReference type="NCBI Taxonomy" id="30085"/>
    <lineage>
        <taxon>Eukaryota</taxon>
        <taxon>Metazoa</taxon>
        <taxon>Ecdysozoa</taxon>
        <taxon>Arthropoda</taxon>
        <taxon>Hexapoda</taxon>
        <taxon>Insecta</taxon>
        <taxon>Pterygota</taxon>
        <taxon>Neoptera</taxon>
        <taxon>Paraneoptera</taxon>
        <taxon>Hemiptera</taxon>
        <taxon>Heteroptera</taxon>
        <taxon>Panheteroptera</taxon>
        <taxon>Cimicomorpha</taxon>
        <taxon>Miridae</taxon>
        <taxon>Mirini</taxon>
        <taxon>Lygus</taxon>
    </lineage>
</organism>